<protein>
    <submittedName>
        <fullName evidence="1">Uncharacterized protein</fullName>
    </submittedName>
</protein>
<dbReference type="AlphaFoldDB" id="A0A345VIM9"/>
<organism evidence="1 2">
    <name type="scientific">Streptococcus pluranimalium</name>
    <dbReference type="NCBI Taxonomy" id="82348"/>
    <lineage>
        <taxon>Bacteria</taxon>
        <taxon>Bacillati</taxon>
        <taxon>Bacillota</taxon>
        <taxon>Bacilli</taxon>
        <taxon>Lactobacillales</taxon>
        <taxon>Streptococcaceae</taxon>
        <taxon>Streptococcus</taxon>
    </lineage>
</organism>
<reference evidence="1 2" key="1">
    <citation type="submission" date="2017-07" db="EMBL/GenBank/DDBJ databases">
        <title>Streptococcus pluranimalium as cause of bovine abortion.</title>
        <authorList>
            <person name="Rodriguez Campos S."/>
            <person name="Gobeli Brawand S."/>
            <person name="Brodard I."/>
            <person name="Rychener L."/>
            <person name="Perreten V."/>
        </authorList>
    </citation>
    <scope>NUCLEOTIDE SEQUENCE [LARGE SCALE GENOMIC DNA]</scope>
    <source>
        <strain evidence="1 2">14A0014</strain>
    </source>
</reference>
<gene>
    <name evidence="1" type="ORF">Sp14A_06520</name>
</gene>
<sequence length="36" mass="4051">MSKSKVIPLMPWTAEGFWDFNPKSLVVLVISLVLFG</sequence>
<evidence type="ECO:0000313" key="1">
    <source>
        <dbReference type="EMBL" id="AXJ12581.1"/>
    </source>
</evidence>
<dbReference type="Proteomes" id="UP000255411">
    <property type="component" value="Chromosome"/>
</dbReference>
<dbReference type="EMBL" id="CP022601">
    <property type="protein sequence ID" value="AXJ12581.1"/>
    <property type="molecule type" value="Genomic_DNA"/>
</dbReference>
<accession>A0A345VIM9</accession>
<proteinExistence type="predicted"/>
<name>A0A345VIM9_9STRE</name>
<evidence type="ECO:0000313" key="2">
    <source>
        <dbReference type="Proteomes" id="UP000255411"/>
    </source>
</evidence>